<dbReference type="EMBL" id="HG996469">
    <property type="protein sequence ID" value="CAG1841435.1"/>
    <property type="molecule type" value="Genomic_DNA"/>
</dbReference>
<proteinExistence type="predicted"/>
<name>A0A804ILY5_MUSAM</name>
<dbReference type="SUPFAM" id="SSF54928">
    <property type="entry name" value="RNA-binding domain, RBD"/>
    <property type="match status" value="1"/>
</dbReference>
<dbReference type="SMART" id="SM00360">
    <property type="entry name" value="RRM"/>
    <property type="match status" value="1"/>
</dbReference>
<accession>A0A804ILY5</accession>
<evidence type="ECO:0000259" key="8">
    <source>
        <dbReference type="PROSITE" id="PS50102"/>
    </source>
</evidence>
<keyword evidence="4 6" id="KW-0694">RNA-binding</keyword>
<dbReference type="Proteomes" id="UP000012960">
    <property type="component" value="Unplaced"/>
</dbReference>
<dbReference type="GO" id="GO:0003723">
    <property type="term" value="F:RNA binding"/>
    <property type="evidence" value="ECO:0007669"/>
    <property type="project" value="UniProtKB-UniRule"/>
</dbReference>
<dbReference type="OMA" id="SPFWDPQ"/>
<evidence type="ECO:0000259" key="9">
    <source>
        <dbReference type="PROSITE" id="PS50103"/>
    </source>
</evidence>
<dbReference type="InterPro" id="IPR056276">
    <property type="entry name" value="AtC3H46-like_PABC-like"/>
</dbReference>
<dbReference type="PANTHER" id="PTHR24009">
    <property type="entry name" value="RNA-BINDING (RRM/RBD/RNP MOTIFS)"/>
    <property type="match status" value="1"/>
</dbReference>
<dbReference type="Gene3D" id="3.30.70.330">
    <property type="match status" value="1"/>
</dbReference>
<evidence type="ECO:0000256" key="3">
    <source>
        <dbReference type="ARBA" id="ARBA00022833"/>
    </source>
</evidence>
<protein>
    <submittedName>
        <fullName evidence="10">(wild Malaysian banana) hypothetical protein</fullName>
    </submittedName>
</protein>
<dbReference type="PANTHER" id="PTHR24009:SF0">
    <property type="entry name" value="ZINC FINGER CCCH DOMAIN-CONTAINING PROTEIN 18"/>
    <property type="match status" value="1"/>
</dbReference>
<dbReference type="InParanoid" id="A0A804ILY5"/>
<keyword evidence="5" id="KW-0238">DNA-binding</keyword>
<dbReference type="Pfam" id="PF23182">
    <property type="entry name" value="PABC_AtC3H46"/>
    <property type="match status" value="1"/>
</dbReference>
<evidence type="ECO:0000313" key="12">
    <source>
        <dbReference type="Proteomes" id="UP000012960"/>
    </source>
</evidence>
<dbReference type="EnsemblPlants" id="Ma04_t07010.2">
    <property type="protein sequence ID" value="Ma04_p07010.2"/>
    <property type="gene ID" value="Ma04_g07010"/>
</dbReference>
<dbReference type="InterPro" id="IPR000571">
    <property type="entry name" value="Znf_CCCH"/>
</dbReference>
<evidence type="ECO:0000313" key="11">
    <source>
        <dbReference type="EnsemblPlants" id="Ma04_p07010.2"/>
    </source>
</evidence>
<feature type="domain" description="C3H1-type" evidence="9">
    <location>
        <begin position="187"/>
        <end position="214"/>
    </location>
</feature>
<evidence type="ECO:0000256" key="2">
    <source>
        <dbReference type="ARBA" id="ARBA00022771"/>
    </source>
</evidence>
<keyword evidence="2 7" id="KW-0863">Zinc-finger</keyword>
<dbReference type="GO" id="GO:0003677">
    <property type="term" value="F:DNA binding"/>
    <property type="evidence" value="ECO:0007669"/>
    <property type="project" value="UniProtKB-KW"/>
</dbReference>
<gene>
    <name evidence="10" type="ORF">GSMUA_112300.1</name>
</gene>
<keyword evidence="12" id="KW-1185">Reference proteome</keyword>
<evidence type="ECO:0000313" key="10">
    <source>
        <dbReference type="EMBL" id="CAG1841435.1"/>
    </source>
</evidence>
<dbReference type="Pfam" id="PF00642">
    <property type="entry name" value="zf-CCCH"/>
    <property type="match status" value="1"/>
</dbReference>
<dbReference type="Pfam" id="PF00076">
    <property type="entry name" value="RRM_1"/>
    <property type="match status" value="1"/>
</dbReference>
<evidence type="ECO:0000256" key="1">
    <source>
        <dbReference type="ARBA" id="ARBA00022723"/>
    </source>
</evidence>
<feature type="zinc finger region" description="C3H1-type" evidence="7">
    <location>
        <begin position="187"/>
        <end position="214"/>
    </location>
</feature>
<feature type="domain" description="RRM" evidence="8">
    <location>
        <begin position="347"/>
        <end position="422"/>
    </location>
</feature>
<dbReference type="InterPro" id="IPR036855">
    <property type="entry name" value="Znf_CCCH_sf"/>
</dbReference>
<evidence type="ECO:0000256" key="7">
    <source>
        <dbReference type="PROSITE-ProRule" id="PRU00723"/>
    </source>
</evidence>
<dbReference type="InterPro" id="IPR000504">
    <property type="entry name" value="RRM_dom"/>
</dbReference>
<evidence type="ECO:0000256" key="4">
    <source>
        <dbReference type="ARBA" id="ARBA00022884"/>
    </source>
</evidence>
<evidence type="ECO:0000256" key="6">
    <source>
        <dbReference type="PROSITE-ProRule" id="PRU00176"/>
    </source>
</evidence>
<dbReference type="AlphaFoldDB" id="A0A804ILY5"/>
<organism evidence="11 12">
    <name type="scientific">Musa acuminata subsp. malaccensis</name>
    <name type="common">Wild banana</name>
    <name type="synonym">Musa malaccensis</name>
    <dbReference type="NCBI Taxonomy" id="214687"/>
    <lineage>
        <taxon>Eukaryota</taxon>
        <taxon>Viridiplantae</taxon>
        <taxon>Streptophyta</taxon>
        <taxon>Embryophyta</taxon>
        <taxon>Tracheophyta</taxon>
        <taxon>Spermatophyta</taxon>
        <taxon>Magnoliopsida</taxon>
        <taxon>Liliopsida</taxon>
        <taxon>Zingiberales</taxon>
        <taxon>Musaceae</taxon>
        <taxon>Musa</taxon>
    </lineage>
</organism>
<dbReference type="PROSITE" id="PS50103">
    <property type="entry name" value="ZF_C3H1"/>
    <property type="match status" value="1"/>
</dbReference>
<reference evidence="10" key="1">
    <citation type="submission" date="2021-03" db="EMBL/GenBank/DDBJ databases">
        <authorList>
            <consortium name="Genoscope - CEA"/>
            <person name="William W."/>
        </authorList>
    </citation>
    <scope>NUCLEOTIDE SEQUENCE</scope>
    <source>
        <strain evidence="10">Doubled-haploid Pahang</strain>
    </source>
</reference>
<reference evidence="11" key="2">
    <citation type="submission" date="2021-05" db="UniProtKB">
        <authorList>
            <consortium name="EnsemblPlants"/>
        </authorList>
    </citation>
    <scope>IDENTIFICATION</scope>
    <source>
        <strain evidence="11">subsp. malaccensis</strain>
    </source>
</reference>
<dbReference type="Gramene" id="Ma04_t07010.2">
    <property type="protein sequence ID" value="Ma04_p07010.2"/>
    <property type="gene ID" value="Ma04_g07010"/>
</dbReference>
<dbReference type="InterPro" id="IPR034365">
    <property type="entry name" value="AtC3H46-like_RRM"/>
</dbReference>
<dbReference type="Gene3D" id="4.10.1000.10">
    <property type="entry name" value="Zinc finger, CCCH-type"/>
    <property type="match status" value="1"/>
</dbReference>
<dbReference type="FunFam" id="3.30.70.330:FF:000678">
    <property type="entry name" value="zinc finger CCCH domain-containing protein 53-like isoform X2"/>
    <property type="match status" value="1"/>
</dbReference>
<dbReference type="CDD" id="cd12458">
    <property type="entry name" value="RRM_AtC3H46_like"/>
    <property type="match status" value="1"/>
</dbReference>
<dbReference type="SUPFAM" id="SSF90229">
    <property type="entry name" value="CCCH zinc finger"/>
    <property type="match status" value="1"/>
</dbReference>
<dbReference type="OrthoDB" id="1914176at2759"/>
<evidence type="ECO:0000256" key="5">
    <source>
        <dbReference type="ARBA" id="ARBA00023125"/>
    </source>
</evidence>
<keyword evidence="3 7" id="KW-0862">Zinc</keyword>
<sequence>MEGGETRFYSMDFFELAKIIFGRVQKLEPENVVKIMGCIFLKEPSEQEMMQLAFGPDTMLLSKISDAKNMLGMFSPKNSMSDMQIGSYPPSVSHTFSSPINFHIPAPYWDPQLSSEQQCPSHNFDFVPRPYNTDSIGDRNSLQSQSQPMEQLDAVNHINNYYYHPEATAFGGGMASRTGRRSHSLSDLPTKACHYFNKGYCKHGMNCRYSHAQSFPDGYSHAFSSNLTDYANEDHVYTPKSLENLEMEITGILRSRRGVPVSIASLPMLYYEKYGKNLQAEGYLTESQRHGKSGFNLTKLLSHLRKSIRLIERPHGQHSVILAEDAPRYMECRNERNDLCSTVSSSHQIYLTFPAESTFTEDDVSNYFKQYGQVRDVRIPCQDKRMFGFVSFVHPETVNMILMKRNPHYICGARVLVKPYREKTKIIDRMYSENIKSIVRYPSHHPDMDREVTSVPEESESSRLLRYQLIEDKEMMELERGHRSKLNLAPKTLTHQHCLTQGMEDLTILEGPSNLLLNHFSYALDTLNNGCASDNKARQIGNSFSDQESNHLELPESPFASASVGSSISAVI</sequence>
<dbReference type="InterPro" id="IPR035979">
    <property type="entry name" value="RBD_domain_sf"/>
</dbReference>
<dbReference type="PROSITE" id="PS50102">
    <property type="entry name" value="RRM"/>
    <property type="match status" value="1"/>
</dbReference>
<dbReference type="InterPro" id="IPR012677">
    <property type="entry name" value="Nucleotide-bd_a/b_plait_sf"/>
</dbReference>
<dbReference type="FunCoup" id="A0A804ILY5">
    <property type="interactions" value="2244"/>
</dbReference>
<keyword evidence="1 7" id="KW-0479">Metal-binding</keyword>
<dbReference type="GO" id="GO:0008270">
    <property type="term" value="F:zinc ion binding"/>
    <property type="evidence" value="ECO:0007669"/>
    <property type="project" value="UniProtKB-KW"/>
</dbReference>